<dbReference type="PROSITE" id="PS00086">
    <property type="entry name" value="CYTOCHROME_P450"/>
    <property type="match status" value="1"/>
</dbReference>
<feature type="binding site" description="axial binding residue" evidence="13">
    <location>
        <position position="468"/>
    </location>
    <ligand>
        <name>heme</name>
        <dbReference type="ChEBI" id="CHEBI:30413"/>
    </ligand>
    <ligandPart>
        <name>Fe</name>
        <dbReference type="ChEBI" id="CHEBI:18248"/>
    </ligandPart>
</feature>
<evidence type="ECO:0000256" key="8">
    <source>
        <dbReference type="ARBA" id="ARBA00022989"/>
    </source>
</evidence>
<keyword evidence="6 15" id="KW-0812">Transmembrane</keyword>
<dbReference type="InterPro" id="IPR036396">
    <property type="entry name" value="Cyt_P450_sf"/>
</dbReference>
<evidence type="ECO:0000313" key="16">
    <source>
        <dbReference type="EMBL" id="KAJ7194972.1"/>
    </source>
</evidence>
<feature type="transmembrane region" description="Helical" evidence="15">
    <location>
        <begin position="6"/>
        <end position="24"/>
    </location>
</feature>
<organism evidence="16 17">
    <name type="scientific">Mycena pura</name>
    <dbReference type="NCBI Taxonomy" id="153505"/>
    <lineage>
        <taxon>Eukaryota</taxon>
        <taxon>Fungi</taxon>
        <taxon>Dikarya</taxon>
        <taxon>Basidiomycota</taxon>
        <taxon>Agaricomycotina</taxon>
        <taxon>Agaricomycetes</taxon>
        <taxon>Agaricomycetidae</taxon>
        <taxon>Agaricales</taxon>
        <taxon>Marasmiineae</taxon>
        <taxon>Mycenaceae</taxon>
        <taxon>Mycena</taxon>
    </lineage>
</organism>
<comment type="caution">
    <text evidence="16">The sequence shown here is derived from an EMBL/GenBank/DDBJ whole genome shotgun (WGS) entry which is preliminary data.</text>
</comment>
<protein>
    <submittedName>
        <fullName evidence="16">Cytochrome P450</fullName>
    </submittedName>
</protein>
<proteinExistence type="inferred from homology"/>
<dbReference type="GO" id="GO:0016705">
    <property type="term" value="F:oxidoreductase activity, acting on paired donors, with incorporation or reduction of molecular oxygen"/>
    <property type="evidence" value="ECO:0007669"/>
    <property type="project" value="InterPro"/>
</dbReference>
<dbReference type="PANTHER" id="PTHR24305:SF166">
    <property type="entry name" value="CYTOCHROME P450 12A4, MITOCHONDRIAL-RELATED"/>
    <property type="match status" value="1"/>
</dbReference>
<dbReference type="GO" id="GO:0016020">
    <property type="term" value="C:membrane"/>
    <property type="evidence" value="ECO:0007669"/>
    <property type="project" value="UniProtKB-SubCell"/>
</dbReference>
<keyword evidence="11 14" id="KW-0503">Monooxygenase</keyword>
<gene>
    <name evidence="16" type="ORF">GGX14DRAFT_527299</name>
</gene>
<keyword evidence="10 13" id="KW-0408">Iron</keyword>
<evidence type="ECO:0000256" key="15">
    <source>
        <dbReference type="SAM" id="Phobius"/>
    </source>
</evidence>
<keyword evidence="8 15" id="KW-1133">Transmembrane helix</keyword>
<evidence type="ECO:0000256" key="13">
    <source>
        <dbReference type="PIRSR" id="PIRSR602403-1"/>
    </source>
</evidence>
<dbReference type="PANTHER" id="PTHR24305">
    <property type="entry name" value="CYTOCHROME P450"/>
    <property type="match status" value="1"/>
</dbReference>
<dbReference type="Gene3D" id="1.10.630.10">
    <property type="entry name" value="Cytochrome P450"/>
    <property type="match status" value="1"/>
</dbReference>
<dbReference type="CDD" id="cd11069">
    <property type="entry name" value="CYP_FUM15-like"/>
    <property type="match status" value="1"/>
</dbReference>
<comment type="pathway">
    <text evidence="3">Secondary metabolite biosynthesis; terpenoid biosynthesis.</text>
</comment>
<evidence type="ECO:0000313" key="17">
    <source>
        <dbReference type="Proteomes" id="UP001219525"/>
    </source>
</evidence>
<evidence type="ECO:0000256" key="4">
    <source>
        <dbReference type="ARBA" id="ARBA00010617"/>
    </source>
</evidence>
<comment type="cofactor">
    <cofactor evidence="1 13">
        <name>heme</name>
        <dbReference type="ChEBI" id="CHEBI:30413"/>
    </cofactor>
</comment>
<evidence type="ECO:0000256" key="3">
    <source>
        <dbReference type="ARBA" id="ARBA00004721"/>
    </source>
</evidence>
<evidence type="ECO:0000256" key="2">
    <source>
        <dbReference type="ARBA" id="ARBA00004370"/>
    </source>
</evidence>
<dbReference type="GO" id="GO:0005506">
    <property type="term" value="F:iron ion binding"/>
    <property type="evidence" value="ECO:0007669"/>
    <property type="project" value="InterPro"/>
</dbReference>
<dbReference type="Pfam" id="PF00067">
    <property type="entry name" value="p450"/>
    <property type="match status" value="1"/>
</dbReference>
<dbReference type="GO" id="GO:0004497">
    <property type="term" value="F:monooxygenase activity"/>
    <property type="evidence" value="ECO:0007669"/>
    <property type="project" value="UniProtKB-KW"/>
</dbReference>
<accession>A0AAD6UY89</accession>
<sequence length="543" mass="60596">MPLSIGLTSIGILTVAFFLVRFILRDHLFPLFPSTPLLGPPRLSLLWGQNKFLRSLSPDDVGKVYEGWAEKYGAVFRIPQYLGRSRIVVLDPRAVEVFYEGETEVFVGTGVAKRFIGDLFGKGLLWAEGESHRRQRKALAPAFSNTAVRRLTSVFFDSAYKLKSHWDSLIDAQPNGNHIVDVQSWMNRVALDSIGIAGFSHEFGSLDGKPCEVTDAFENLSNARPSPLQNIQFLLGMFLPWVKDWIPTERGRKLDELKISLRKVANKLIERSRVSGVTNSEDKSIIGLLIKAESSEGKLHMSEEEVLAQNVLLLAGYETTSISLTWALIELSYNLAVQAKLREELLRNPNADRNEDQGMEKLPYLDAVVHEVLRMHPPLAETTRTAATNTTLPLLSPLPGRHDASVAIQKGETVSVPIVCINRAEAVWGPDAKEFRPERWLEPGDSDAYTQVSGYRHLLTFSDGQRACLGRGFALAEFKAVLSVLIRNFEFAFPVGPEGKEPEIRIKREGILPRPKVVGCAGVEVPLLVRKVDSRFQDFDVLT</sequence>
<evidence type="ECO:0000256" key="1">
    <source>
        <dbReference type="ARBA" id="ARBA00001971"/>
    </source>
</evidence>
<dbReference type="GO" id="GO:0020037">
    <property type="term" value="F:heme binding"/>
    <property type="evidence" value="ECO:0007669"/>
    <property type="project" value="InterPro"/>
</dbReference>
<dbReference type="InterPro" id="IPR002403">
    <property type="entry name" value="Cyt_P450_E_grp-IV"/>
</dbReference>
<dbReference type="InterPro" id="IPR017972">
    <property type="entry name" value="Cyt_P450_CS"/>
</dbReference>
<evidence type="ECO:0000256" key="12">
    <source>
        <dbReference type="ARBA" id="ARBA00023136"/>
    </source>
</evidence>
<keyword evidence="7 13" id="KW-0479">Metal-binding</keyword>
<keyword evidence="9 14" id="KW-0560">Oxidoreductase</keyword>
<dbReference type="PRINTS" id="PR00465">
    <property type="entry name" value="EP450IV"/>
</dbReference>
<dbReference type="EMBL" id="JARJCW010000094">
    <property type="protein sequence ID" value="KAJ7194972.1"/>
    <property type="molecule type" value="Genomic_DNA"/>
</dbReference>
<dbReference type="InterPro" id="IPR001128">
    <property type="entry name" value="Cyt_P450"/>
</dbReference>
<keyword evidence="12 15" id="KW-0472">Membrane</keyword>
<dbReference type="Proteomes" id="UP001219525">
    <property type="component" value="Unassembled WGS sequence"/>
</dbReference>
<evidence type="ECO:0000256" key="6">
    <source>
        <dbReference type="ARBA" id="ARBA00022692"/>
    </source>
</evidence>
<dbReference type="InterPro" id="IPR050121">
    <property type="entry name" value="Cytochrome_P450_monoxygenase"/>
</dbReference>
<name>A0AAD6UY89_9AGAR</name>
<dbReference type="AlphaFoldDB" id="A0AAD6UY89"/>
<keyword evidence="17" id="KW-1185">Reference proteome</keyword>
<evidence type="ECO:0000256" key="14">
    <source>
        <dbReference type="RuleBase" id="RU000461"/>
    </source>
</evidence>
<dbReference type="SUPFAM" id="SSF48264">
    <property type="entry name" value="Cytochrome P450"/>
    <property type="match status" value="1"/>
</dbReference>
<dbReference type="PRINTS" id="PR00385">
    <property type="entry name" value="P450"/>
</dbReference>
<keyword evidence="5 13" id="KW-0349">Heme</keyword>
<comment type="similarity">
    <text evidence="4 14">Belongs to the cytochrome P450 family.</text>
</comment>
<evidence type="ECO:0000256" key="5">
    <source>
        <dbReference type="ARBA" id="ARBA00022617"/>
    </source>
</evidence>
<evidence type="ECO:0000256" key="11">
    <source>
        <dbReference type="ARBA" id="ARBA00023033"/>
    </source>
</evidence>
<evidence type="ECO:0000256" key="9">
    <source>
        <dbReference type="ARBA" id="ARBA00023002"/>
    </source>
</evidence>
<evidence type="ECO:0000256" key="7">
    <source>
        <dbReference type="ARBA" id="ARBA00022723"/>
    </source>
</evidence>
<comment type="subcellular location">
    <subcellularLocation>
        <location evidence="2">Membrane</location>
    </subcellularLocation>
</comment>
<reference evidence="16" key="1">
    <citation type="submission" date="2023-03" db="EMBL/GenBank/DDBJ databases">
        <title>Massive genome expansion in bonnet fungi (Mycena s.s.) driven by repeated elements and novel gene families across ecological guilds.</title>
        <authorList>
            <consortium name="Lawrence Berkeley National Laboratory"/>
            <person name="Harder C.B."/>
            <person name="Miyauchi S."/>
            <person name="Viragh M."/>
            <person name="Kuo A."/>
            <person name="Thoen E."/>
            <person name="Andreopoulos B."/>
            <person name="Lu D."/>
            <person name="Skrede I."/>
            <person name="Drula E."/>
            <person name="Henrissat B."/>
            <person name="Morin E."/>
            <person name="Kohler A."/>
            <person name="Barry K."/>
            <person name="LaButti K."/>
            <person name="Morin E."/>
            <person name="Salamov A."/>
            <person name="Lipzen A."/>
            <person name="Mereny Z."/>
            <person name="Hegedus B."/>
            <person name="Baldrian P."/>
            <person name="Stursova M."/>
            <person name="Weitz H."/>
            <person name="Taylor A."/>
            <person name="Grigoriev I.V."/>
            <person name="Nagy L.G."/>
            <person name="Martin F."/>
            <person name="Kauserud H."/>
        </authorList>
    </citation>
    <scope>NUCLEOTIDE SEQUENCE</scope>
    <source>
        <strain evidence="16">9144</strain>
    </source>
</reference>
<evidence type="ECO:0000256" key="10">
    <source>
        <dbReference type="ARBA" id="ARBA00023004"/>
    </source>
</evidence>